<evidence type="ECO:0000256" key="1">
    <source>
        <dbReference type="SAM" id="MobiDB-lite"/>
    </source>
</evidence>
<dbReference type="Bgee" id="WBGene00012303">
    <property type="expression patterns" value="Expressed in adult organism"/>
</dbReference>
<proteinExistence type="predicted"/>
<dbReference type="RefSeq" id="NP_510055.1">
    <property type="nucleotide sequence ID" value="NM_077654.1"/>
</dbReference>
<dbReference type="PIR" id="T26225">
    <property type="entry name" value="T26225"/>
</dbReference>
<dbReference type="PANTHER" id="PTHR37978:SF1">
    <property type="entry name" value="DUF4200 DOMAIN-CONTAINING PROTEIN-RELATED"/>
    <property type="match status" value="1"/>
</dbReference>
<organism evidence="2 3">
    <name type="scientific">Caenorhabditis elegans</name>
    <dbReference type="NCBI Taxonomy" id="6239"/>
    <lineage>
        <taxon>Eukaryota</taxon>
        <taxon>Metazoa</taxon>
        <taxon>Ecdysozoa</taxon>
        <taxon>Nematoda</taxon>
        <taxon>Chromadorea</taxon>
        <taxon>Rhabditida</taxon>
        <taxon>Rhabditina</taxon>
        <taxon>Rhabditomorpha</taxon>
        <taxon>Rhabditoidea</taxon>
        <taxon>Rhabditidae</taxon>
        <taxon>Peloderinae</taxon>
        <taxon>Caenorhabditis</taxon>
    </lineage>
</organism>
<dbReference type="WormBase" id="W06D11.5">
    <property type="protein sequence ID" value="CE06556"/>
    <property type="gene ID" value="WBGene00012303"/>
</dbReference>
<feature type="compositionally biased region" description="Polar residues" evidence="1">
    <location>
        <begin position="128"/>
        <end position="147"/>
    </location>
</feature>
<dbReference type="Proteomes" id="UP000001940">
    <property type="component" value="Chromosome X"/>
</dbReference>
<dbReference type="KEGG" id="cel:CELE_W06D11.5"/>
<dbReference type="EMBL" id="BX284606">
    <property type="protein sequence ID" value="CAA93537.1"/>
    <property type="molecule type" value="Genomic_DNA"/>
</dbReference>
<dbReference type="HOGENOM" id="CLU_1769745_0_0_1"/>
<gene>
    <name evidence="2" type="ORF">CELE_W06D11.5</name>
    <name evidence="2 4" type="ORF">W06D11.5</name>
</gene>
<dbReference type="InParanoid" id="Q23199"/>
<dbReference type="AGR" id="WB:WBGene00012303"/>
<evidence type="ECO:0000313" key="2">
    <source>
        <dbReference type="EMBL" id="CAA93537.1"/>
    </source>
</evidence>
<dbReference type="UCSC" id="W06D11.5">
    <property type="organism name" value="c. elegans"/>
</dbReference>
<evidence type="ECO:0000313" key="3">
    <source>
        <dbReference type="Proteomes" id="UP000001940"/>
    </source>
</evidence>
<keyword evidence="3" id="KW-1185">Reference proteome</keyword>
<accession>Q23199</accession>
<name>Q23199_CAEEL</name>
<dbReference type="GeneID" id="189245"/>
<reference evidence="2 3" key="1">
    <citation type="journal article" date="1998" name="Science">
        <title>Genome sequence of the nematode C. elegans: a platform for investigating biology.</title>
        <authorList>
            <consortium name="The C. elegans sequencing consortium"/>
            <person name="Sulson J.E."/>
            <person name="Waterston R."/>
        </authorList>
    </citation>
    <scope>NUCLEOTIDE SEQUENCE [LARGE SCALE GENOMIC DNA]</scope>
    <source>
        <strain evidence="2 3">Bristol N2</strain>
    </source>
</reference>
<dbReference type="PANTHER" id="PTHR37978">
    <property type="entry name" value="PROTEIN CBG22381-RELATED"/>
    <property type="match status" value="1"/>
</dbReference>
<dbReference type="AlphaFoldDB" id="Q23199"/>
<protein>
    <submittedName>
        <fullName evidence="2">NR LBD domain-containing protein</fullName>
    </submittedName>
</protein>
<feature type="region of interest" description="Disordered" evidence="1">
    <location>
        <begin position="127"/>
        <end position="147"/>
    </location>
</feature>
<dbReference type="PhylomeDB" id="Q23199"/>
<sequence>MAELWEEERKLFEEENSKREEMIKYATLRDVDRQPVQKVMEEIRNMYCKLMSCLSRRESFVLQEVKDRQMLLKVGLKICNEWLQEGNSNRPTPFHLLKPDQQKKLLHATKMLEFFIGLTPYDFDAQKTGDSQQEAVQRQRRQITNEQ</sequence>
<dbReference type="CTD" id="189245"/>
<dbReference type="PaxDb" id="6239-W06D11.5"/>
<evidence type="ECO:0000313" key="4">
    <source>
        <dbReference type="WormBase" id="W06D11.5"/>
    </source>
</evidence>